<dbReference type="InterPro" id="IPR012310">
    <property type="entry name" value="DNA_ligase_ATP-dep_cent"/>
</dbReference>
<dbReference type="InterPro" id="IPR018944">
    <property type="entry name" value="DNA_pol_lambd_fingers_domain"/>
</dbReference>
<name>A0A6C0FBD7_9ZZZZ</name>
<keyword evidence="3" id="KW-0548">Nucleotidyltransferase</keyword>
<dbReference type="Gene3D" id="3.30.210.10">
    <property type="entry name" value="DNA polymerase, thumb domain"/>
    <property type="match status" value="1"/>
</dbReference>
<dbReference type="InterPro" id="IPR022312">
    <property type="entry name" value="DNA_pol_X"/>
</dbReference>
<dbReference type="InterPro" id="IPR002008">
    <property type="entry name" value="DNA_pol_X_beta-like"/>
</dbReference>
<dbReference type="CDD" id="cd07896">
    <property type="entry name" value="Adenylation_kDNA_ligase_like"/>
    <property type="match status" value="1"/>
</dbReference>
<dbReference type="GO" id="GO:0003887">
    <property type="term" value="F:DNA-directed DNA polymerase activity"/>
    <property type="evidence" value="ECO:0007669"/>
    <property type="project" value="InterPro"/>
</dbReference>
<feature type="domain" description="ATP-dependent DNA ligase family profile" evidence="5">
    <location>
        <begin position="488"/>
        <end position="604"/>
    </location>
</feature>
<dbReference type="Gene3D" id="3.30.460.10">
    <property type="entry name" value="Beta Polymerase, domain 2"/>
    <property type="match status" value="1"/>
</dbReference>
<dbReference type="Pfam" id="PF14743">
    <property type="entry name" value="DNA_ligase_OB_2"/>
    <property type="match status" value="1"/>
</dbReference>
<dbReference type="Gene3D" id="1.10.150.20">
    <property type="entry name" value="5' to 3' exonuclease, C-terminal subdomain"/>
    <property type="match status" value="1"/>
</dbReference>
<evidence type="ECO:0000259" key="5">
    <source>
        <dbReference type="PROSITE" id="PS50160"/>
    </source>
</evidence>
<accession>A0A6C0FBD7</accession>
<dbReference type="SUPFAM" id="SSF47802">
    <property type="entry name" value="DNA polymerase beta, N-terminal domain-like"/>
    <property type="match status" value="1"/>
</dbReference>
<dbReference type="GO" id="GO:0003910">
    <property type="term" value="F:DNA ligase (ATP) activity"/>
    <property type="evidence" value="ECO:0007669"/>
    <property type="project" value="InterPro"/>
</dbReference>
<reference evidence="6" key="1">
    <citation type="journal article" date="2020" name="Nature">
        <title>Giant virus diversity and host interactions through global metagenomics.</title>
        <authorList>
            <person name="Schulz F."/>
            <person name="Roux S."/>
            <person name="Paez-Espino D."/>
            <person name="Jungbluth S."/>
            <person name="Walsh D.A."/>
            <person name="Denef V.J."/>
            <person name="McMahon K.D."/>
            <person name="Konstantinidis K.T."/>
            <person name="Eloe-Fadrosh E.A."/>
            <person name="Kyrpides N.C."/>
            <person name="Woyke T."/>
        </authorList>
    </citation>
    <scope>NUCLEOTIDE SEQUENCE</scope>
    <source>
        <strain evidence="6">GVMAG-S-ERX555967-131</strain>
    </source>
</reference>
<sequence length="669" mass="77222">MRKQIINALEELEKVGKMKGEVFKGVMYRRAVEAIRGYNKNINTFDDVEDALKTRFKDPKKILSKVKEMFETGKIEELERIKKDPKVEIIKILTSVPHIGPVKAKKLMEEHKIKNIEGLKNKRDLLTRGQKLGLNYYNDLINSKTLKTKRIPNEEIKEFEKKIKPIMSELEIEFVISGSYRRNAEYSGDIDILMTGKNKLKVLVDVLKKEGILKDSFSSGRTKWMGMAKIKRNIRRMDLMYIDKEEYPFALLYFTGSKEFNEAMRGYARKKGYTLNEHGIKHIDGKNVENEFKNEKDIFKFLGIEYHQPEERVEGKFKMPEVKAIKVASIKNSKVASVKAIKNKIDCLKGIGMGGYSVHMVREFAKEKGVNESGTKKDICERLFPENVVKGVFNVSKGVLLADTYKNTDPTGYYMSEKFDGIRAIWDGVKLVSRTNKVIQAPEWFTKWFPKDVALDGELYLGRGMFEETHSIVSKKEPINKEWKKVKYYVFDMPMVKAEFIERYEELKKVINKQCKQCMKDVNGECPFVTVKHSIVKSKKDMMEKFEKVIEKGGEGIMLRKENSMYVQKRTKDLLKVKKTDDAEAVIEGMIEGKGKDAGSMGALQVYLMKNEDKKFKIGTGFTANMRKQMWKNKENMVGKVVTFGYKGLTGKGIPRHPAFMRMRVNADT</sequence>
<keyword evidence="1" id="KW-0237">DNA synthesis</keyword>
<dbReference type="InterPro" id="IPR012340">
    <property type="entry name" value="NA-bd_OB-fold"/>
</dbReference>
<organism evidence="6">
    <name type="scientific">viral metagenome</name>
    <dbReference type="NCBI Taxonomy" id="1070528"/>
    <lineage>
        <taxon>unclassified sequences</taxon>
        <taxon>metagenomes</taxon>
        <taxon>organismal metagenomes</taxon>
    </lineage>
</organism>
<dbReference type="SMART" id="SM00483">
    <property type="entry name" value="POLXc"/>
    <property type="match status" value="1"/>
</dbReference>
<dbReference type="Gene3D" id="3.30.470.30">
    <property type="entry name" value="DNA ligase/mRNA capping enzyme"/>
    <property type="match status" value="1"/>
</dbReference>
<evidence type="ECO:0000256" key="1">
    <source>
        <dbReference type="ARBA" id="ARBA00022634"/>
    </source>
</evidence>
<dbReference type="SUPFAM" id="SSF81301">
    <property type="entry name" value="Nucleotidyltransferase"/>
    <property type="match status" value="1"/>
</dbReference>
<dbReference type="InterPro" id="IPR002054">
    <property type="entry name" value="DNA-dir_DNA_pol_X"/>
</dbReference>
<dbReference type="SUPFAM" id="SSF81585">
    <property type="entry name" value="PsbU/PolX domain-like"/>
    <property type="match status" value="1"/>
</dbReference>
<dbReference type="Pfam" id="PF14792">
    <property type="entry name" value="DNA_pol_B_palm"/>
    <property type="match status" value="1"/>
</dbReference>
<dbReference type="InterPro" id="IPR037160">
    <property type="entry name" value="DNA_Pol_thumb_sf"/>
</dbReference>
<dbReference type="PRINTS" id="PR00870">
    <property type="entry name" value="DNAPOLXBETA"/>
</dbReference>
<dbReference type="FunFam" id="3.30.210.10:FF:000002">
    <property type="entry name" value="DNA polymerase"/>
    <property type="match status" value="1"/>
</dbReference>
<keyword evidence="4" id="KW-0235">DNA replication</keyword>
<evidence type="ECO:0000256" key="4">
    <source>
        <dbReference type="ARBA" id="ARBA00022705"/>
    </source>
</evidence>
<evidence type="ECO:0000313" key="6">
    <source>
        <dbReference type="EMBL" id="QHT37200.1"/>
    </source>
</evidence>
<dbReference type="InterPro" id="IPR029319">
    <property type="entry name" value="DNA_ligase_OB"/>
</dbReference>
<dbReference type="EMBL" id="MN738790">
    <property type="protein sequence ID" value="QHT37200.1"/>
    <property type="molecule type" value="Genomic_DNA"/>
</dbReference>
<dbReference type="SUPFAM" id="SSF56091">
    <property type="entry name" value="DNA ligase/mRNA capping enzyme, catalytic domain"/>
    <property type="match status" value="1"/>
</dbReference>
<dbReference type="PRINTS" id="PR00869">
    <property type="entry name" value="DNAPOLX"/>
</dbReference>
<dbReference type="CDD" id="cd00141">
    <property type="entry name" value="NT_POLXc"/>
    <property type="match status" value="1"/>
</dbReference>
<dbReference type="InterPro" id="IPR028207">
    <property type="entry name" value="DNA_pol_B_palm_palm"/>
</dbReference>
<dbReference type="SUPFAM" id="SSF50249">
    <property type="entry name" value="Nucleic acid-binding proteins"/>
    <property type="match status" value="1"/>
</dbReference>
<evidence type="ECO:0000256" key="2">
    <source>
        <dbReference type="ARBA" id="ARBA00022679"/>
    </source>
</evidence>
<dbReference type="Pfam" id="PF10391">
    <property type="entry name" value="DNA_pol_lambd_f"/>
    <property type="match status" value="1"/>
</dbReference>
<dbReference type="Gene3D" id="3.30.1490.70">
    <property type="match status" value="1"/>
</dbReference>
<dbReference type="PANTHER" id="PTHR11276:SF28">
    <property type="entry name" value="DNA POLYMERASE LAMBDA"/>
    <property type="match status" value="1"/>
</dbReference>
<keyword evidence="2" id="KW-0808">Transferase</keyword>
<dbReference type="Pfam" id="PF01068">
    <property type="entry name" value="DNA_ligase_A_M"/>
    <property type="match status" value="1"/>
</dbReference>
<evidence type="ECO:0000256" key="3">
    <source>
        <dbReference type="ARBA" id="ARBA00022695"/>
    </source>
</evidence>
<proteinExistence type="predicted"/>
<dbReference type="InterPro" id="IPR027421">
    <property type="entry name" value="DNA_pol_lamdba_lyase_dom_sf"/>
</dbReference>
<protein>
    <recommendedName>
        <fullName evidence="5">ATP-dependent DNA ligase family profile domain-containing protein</fullName>
    </recommendedName>
</protein>
<dbReference type="Pfam" id="PF14791">
    <property type="entry name" value="DNA_pol_B_thumb"/>
    <property type="match status" value="1"/>
</dbReference>
<dbReference type="PANTHER" id="PTHR11276">
    <property type="entry name" value="DNA POLYMERASE TYPE-X FAMILY MEMBER"/>
    <property type="match status" value="1"/>
</dbReference>
<dbReference type="Gene3D" id="1.10.150.110">
    <property type="entry name" value="DNA polymerase beta, N-terminal domain-like"/>
    <property type="match status" value="1"/>
</dbReference>
<dbReference type="InterPro" id="IPR029398">
    <property type="entry name" value="PolB_thumb"/>
</dbReference>
<dbReference type="GO" id="GO:0005524">
    <property type="term" value="F:ATP binding"/>
    <property type="evidence" value="ECO:0007669"/>
    <property type="project" value="InterPro"/>
</dbReference>
<dbReference type="GO" id="GO:0006303">
    <property type="term" value="P:double-strand break repair via nonhomologous end joining"/>
    <property type="evidence" value="ECO:0007669"/>
    <property type="project" value="TreeGrafter"/>
</dbReference>
<dbReference type="CDD" id="cd08041">
    <property type="entry name" value="OBF_kDNA_ligase_like"/>
    <property type="match status" value="1"/>
</dbReference>
<dbReference type="GO" id="GO:0005634">
    <property type="term" value="C:nucleus"/>
    <property type="evidence" value="ECO:0007669"/>
    <property type="project" value="TreeGrafter"/>
</dbReference>
<dbReference type="GO" id="GO:0003677">
    <property type="term" value="F:DNA binding"/>
    <property type="evidence" value="ECO:0007669"/>
    <property type="project" value="InterPro"/>
</dbReference>
<dbReference type="PROSITE" id="PS50160">
    <property type="entry name" value="DNA_LIGASE_A3"/>
    <property type="match status" value="1"/>
</dbReference>
<dbReference type="InterPro" id="IPR043519">
    <property type="entry name" value="NT_sf"/>
</dbReference>
<dbReference type="NCBIfam" id="NF006592">
    <property type="entry name" value="PRK09125.1"/>
    <property type="match status" value="1"/>
</dbReference>
<dbReference type="Gene3D" id="2.40.50.140">
    <property type="entry name" value="Nucleic acid-binding proteins"/>
    <property type="match status" value="1"/>
</dbReference>
<dbReference type="GO" id="GO:0006310">
    <property type="term" value="P:DNA recombination"/>
    <property type="evidence" value="ECO:0007669"/>
    <property type="project" value="InterPro"/>
</dbReference>
<dbReference type="AlphaFoldDB" id="A0A6C0FBD7"/>